<proteinExistence type="predicted"/>
<organism evidence="1 2">
    <name type="scientific">Caenorhabditis remanei</name>
    <name type="common">Caenorhabditis vulgaris</name>
    <dbReference type="NCBI Taxonomy" id="31234"/>
    <lineage>
        <taxon>Eukaryota</taxon>
        <taxon>Metazoa</taxon>
        <taxon>Ecdysozoa</taxon>
        <taxon>Nematoda</taxon>
        <taxon>Chromadorea</taxon>
        <taxon>Rhabditida</taxon>
        <taxon>Rhabditina</taxon>
        <taxon>Rhabditomorpha</taxon>
        <taxon>Rhabditoidea</taxon>
        <taxon>Rhabditidae</taxon>
        <taxon>Peloderinae</taxon>
        <taxon>Caenorhabditis</taxon>
    </lineage>
</organism>
<dbReference type="CTD" id="78777804"/>
<sequence length="551" mass="60091">MYTIKERRKEKIKTKNNGLDGLQDNTKHLSVELGDGEWRRLEALAVDNGWAGLVVLLLGDPHLLEGGEGGKDGSSDPDGVLALWWGDDLDLHESLWATETLVSDGDDLSVRKFVGLLEGGGRSGGGHFLLEVEGDVAELLLDVTDDLTLGGGGERVTTLGKDLHEVVSKITSGKIETEDGVWEGISFVDWDGVGDTISRVEDDSGGTSGSVEGENGLDGDVHGWGVEGLEHDLGHLFSVGLWIERSFSEEDWMLFWSNTELIVEGVMPDLLHVIPVGDDSVFNWVLEGQDTSLGLGLVSDIGIFLSHTDHDSLMSWASNDGWEDGTWSIVSGESGLKMEVGEECPMYLHCKEKVAARICELAALLSRCYTASLAFNCSTAMRGRQQGEEGASPGTINNMMMLPLGNFIGHCLKKRNVNDDSDVWGIDVLFTNVFQLFLEIDPSGTETKNRMTSLHDHQKARCTMCMLSVLPPSAITKYLAAAIPRNRLRSAAPHLSPSPQNPRNFCYLPMCNALVAAVLLPPRMFRLHGSPAPLLTLFLITSLLFHWHGSK</sequence>
<comment type="caution">
    <text evidence="1">The sequence shown here is derived from an EMBL/GenBank/DDBJ whole genome shotgun (WGS) entry which is preliminary data.</text>
</comment>
<protein>
    <submittedName>
        <fullName evidence="1">Uncharacterized protein</fullName>
    </submittedName>
</protein>
<accession>A0A6A5FZG5</accession>
<evidence type="ECO:0000313" key="1">
    <source>
        <dbReference type="EMBL" id="KAF1747871.1"/>
    </source>
</evidence>
<dbReference type="KEGG" id="crq:GCK72_024337"/>
<dbReference type="AlphaFoldDB" id="A0A6A5FZG5"/>
<dbReference type="RefSeq" id="XP_053579404.1">
    <property type="nucleotide sequence ID" value="XM_053735838.1"/>
</dbReference>
<gene>
    <name evidence="1" type="ORF">GCK72_024337</name>
</gene>
<dbReference type="GeneID" id="78777804"/>
<name>A0A6A5FZG5_CAERE</name>
<dbReference type="EMBL" id="WUAV01000006">
    <property type="protein sequence ID" value="KAF1747871.1"/>
    <property type="molecule type" value="Genomic_DNA"/>
</dbReference>
<evidence type="ECO:0000313" key="2">
    <source>
        <dbReference type="Proteomes" id="UP000483820"/>
    </source>
</evidence>
<dbReference type="Proteomes" id="UP000483820">
    <property type="component" value="Chromosome X"/>
</dbReference>
<reference evidence="1 2" key="1">
    <citation type="submission" date="2019-12" db="EMBL/GenBank/DDBJ databases">
        <title>Chromosome-level assembly of the Caenorhabditis remanei genome.</title>
        <authorList>
            <person name="Teterina A.A."/>
            <person name="Willis J.H."/>
            <person name="Phillips P.C."/>
        </authorList>
    </citation>
    <scope>NUCLEOTIDE SEQUENCE [LARGE SCALE GENOMIC DNA]</scope>
    <source>
        <strain evidence="1 2">PX506</strain>
        <tissue evidence="1">Whole organism</tissue>
    </source>
</reference>